<feature type="compositionally biased region" description="Low complexity" evidence="3">
    <location>
        <begin position="583"/>
        <end position="597"/>
    </location>
</feature>
<comment type="subcellular location">
    <subcellularLocation>
        <location evidence="1">Nucleus</location>
    </subcellularLocation>
</comment>
<dbReference type="AlphaFoldDB" id="A0A1W0X4F9"/>
<dbReference type="Gene3D" id="2.40.50.40">
    <property type="match status" value="2"/>
</dbReference>
<dbReference type="SUPFAM" id="SSF54160">
    <property type="entry name" value="Chromo domain-like"/>
    <property type="match status" value="2"/>
</dbReference>
<feature type="compositionally biased region" description="Basic and acidic residues" evidence="3">
    <location>
        <begin position="252"/>
        <end position="270"/>
    </location>
</feature>
<evidence type="ECO:0000256" key="2">
    <source>
        <dbReference type="ARBA" id="ARBA00023242"/>
    </source>
</evidence>
<feature type="compositionally biased region" description="Acidic residues" evidence="3">
    <location>
        <begin position="599"/>
        <end position="621"/>
    </location>
</feature>
<dbReference type="PANTHER" id="PTHR22812">
    <property type="entry name" value="CHROMOBOX PROTEIN"/>
    <property type="match status" value="1"/>
</dbReference>
<gene>
    <name evidence="5" type="ORF">BV898_03726</name>
</gene>
<comment type="caution">
    <text evidence="5">The sequence shown here is derived from an EMBL/GenBank/DDBJ whole genome shotgun (WGS) entry which is preliminary data.</text>
</comment>
<dbReference type="InterPro" id="IPR023780">
    <property type="entry name" value="Chromo_domain"/>
</dbReference>
<dbReference type="EMBL" id="MTYJ01000018">
    <property type="protein sequence ID" value="OQV22224.1"/>
    <property type="molecule type" value="Genomic_DNA"/>
</dbReference>
<dbReference type="PRINTS" id="PR00504">
    <property type="entry name" value="CHROMODOMAIN"/>
</dbReference>
<feature type="region of interest" description="Disordered" evidence="3">
    <location>
        <begin position="102"/>
        <end position="621"/>
    </location>
</feature>
<dbReference type="InterPro" id="IPR051219">
    <property type="entry name" value="Heterochromatin_chromo-domain"/>
</dbReference>
<accession>A0A1W0X4F9</accession>
<organism evidence="5 6">
    <name type="scientific">Hypsibius exemplaris</name>
    <name type="common">Freshwater tardigrade</name>
    <dbReference type="NCBI Taxonomy" id="2072580"/>
    <lineage>
        <taxon>Eukaryota</taxon>
        <taxon>Metazoa</taxon>
        <taxon>Ecdysozoa</taxon>
        <taxon>Tardigrada</taxon>
        <taxon>Eutardigrada</taxon>
        <taxon>Parachela</taxon>
        <taxon>Hypsibioidea</taxon>
        <taxon>Hypsibiidae</taxon>
        <taxon>Hypsibius</taxon>
    </lineage>
</organism>
<dbReference type="SMART" id="SM00298">
    <property type="entry name" value="CHROMO"/>
    <property type="match status" value="2"/>
</dbReference>
<feature type="compositionally biased region" description="Basic and acidic residues" evidence="3">
    <location>
        <begin position="136"/>
        <end position="152"/>
    </location>
</feature>
<evidence type="ECO:0000313" key="5">
    <source>
        <dbReference type="EMBL" id="OQV22224.1"/>
    </source>
</evidence>
<sequence length="700" mass="75599">MAKSAKKKATSNKKQKKESLDVSSALLQEEEEIEDEDEEEQYEVEDILDERTEAGLKQYLIKWKGYGPKHNTWEPEENVVGCDLHLAKFQAKTKNAISAATAAASKPILSSRKGSVEEAGPSSQPPKAAVMSQLKRSADRKRVIQEQPDDRSSSSCISSKPQKRLPSQQQRFDINVAAASLAQMDTDEESEDLPLGASAAEMSNDSRFRSPSTDSNAKNDDLGSDEIVTAPPIREGKTTKSPASAAVQQKRAASEVEDTHDSASEEEYKPAKRTGRAPASTQKQAAASKGKKGRLVKDNSESPSEGEQPRRKVRPFVSPRLPSAAAAKGKSKVLSVDDSDEEEEQKPVSARKVAWRKPPPTAMNSSAKKRSHSNSEPPEGTRTTDTDSEAEIPMSSKKSASRSVGAAVSAKKQTAATKTPLKKQSLRKSESPTSLQFSEPEISSITRKAVPRAAASAAATKLAANKEKAKSESRDRRDTESDELLPSYSNRRSGKALAAARKPVQQSSEASGASVKGNGRNGAVEVKGTEKNGSPQIADSASEELSPTSRRIISAEVIRTPIKRQSDEAEGDASAKKNKKASTTKAKASSSRAVKVVDSADEDDNGNDSAEEEGEEPSGEYEVEELLGAMLDTKNVQWGLVSWKGYELKDCTWEPISNLARANMAVKSFYEDHGKPTKSKREIMTADGKKFMKNFGGDGK</sequence>
<dbReference type="InterPro" id="IPR000953">
    <property type="entry name" value="Chromo/chromo_shadow_dom"/>
</dbReference>
<evidence type="ECO:0000256" key="1">
    <source>
        <dbReference type="ARBA" id="ARBA00004123"/>
    </source>
</evidence>
<feature type="compositionally biased region" description="Polar residues" evidence="3">
    <location>
        <begin position="431"/>
        <end position="446"/>
    </location>
</feature>
<dbReference type="InterPro" id="IPR016197">
    <property type="entry name" value="Chromo-like_dom_sf"/>
</dbReference>
<name>A0A1W0X4F9_HYPEX</name>
<keyword evidence="2" id="KW-0539">Nucleus</keyword>
<feature type="compositionally biased region" description="Basic and acidic residues" evidence="3">
    <location>
        <begin position="464"/>
        <end position="479"/>
    </location>
</feature>
<reference evidence="6" key="1">
    <citation type="submission" date="2017-01" db="EMBL/GenBank/DDBJ databases">
        <title>Comparative genomics of anhydrobiosis in the tardigrade Hypsibius dujardini.</title>
        <authorList>
            <person name="Yoshida Y."/>
            <person name="Koutsovoulos G."/>
            <person name="Laetsch D."/>
            <person name="Stevens L."/>
            <person name="Kumar S."/>
            <person name="Horikawa D."/>
            <person name="Ishino K."/>
            <person name="Komine S."/>
            <person name="Tomita M."/>
            <person name="Blaxter M."/>
            <person name="Arakawa K."/>
        </authorList>
    </citation>
    <scope>NUCLEOTIDE SEQUENCE [LARGE SCALE GENOMIC DNA]</scope>
    <source>
        <strain evidence="6">Z151</strain>
    </source>
</reference>
<dbReference type="InterPro" id="IPR023779">
    <property type="entry name" value="Chromodomain_CS"/>
</dbReference>
<feature type="compositionally biased region" description="Low complexity" evidence="3">
    <location>
        <begin position="279"/>
        <end position="288"/>
    </location>
</feature>
<dbReference type="InterPro" id="IPR017984">
    <property type="entry name" value="Chromo_dom_subgr"/>
</dbReference>
<feature type="region of interest" description="Disordered" evidence="3">
    <location>
        <begin position="1"/>
        <end position="42"/>
    </location>
</feature>
<feature type="domain" description="Chromo" evidence="4">
    <location>
        <begin position="621"/>
        <end position="681"/>
    </location>
</feature>
<dbReference type="PROSITE" id="PS50013">
    <property type="entry name" value="CHROMO_2"/>
    <property type="match status" value="2"/>
</dbReference>
<dbReference type="GO" id="GO:0005634">
    <property type="term" value="C:nucleus"/>
    <property type="evidence" value="ECO:0007669"/>
    <property type="project" value="UniProtKB-SubCell"/>
</dbReference>
<feature type="compositionally biased region" description="Polar residues" evidence="3">
    <location>
        <begin position="531"/>
        <end position="551"/>
    </location>
</feature>
<evidence type="ECO:0000256" key="3">
    <source>
        <dbReference type="SAM" id="MobiDB-lite"/>
    </source>
</evidence>
<dbReference type="PROSITE" id="PS00598">
    <property type="entry name" value="CHROMO_1"/>
    <property type="match status" value="1"/>
</dbReference>
<feature type="compositionally biased region" description="Low complexity" evidence="3">
    <location>
        <begin position="451"/>
        <end position="463"/>
    </location>
</feature>
<feature type="compositionally biased region" description="Polar residues" evidence="3">
    <location>
        <begin position="201"/>
        <end position="216"/>
    </location>
</feature>
<dbReference type="Proteomes" id="UP000192578">
    <property type="component" value="Unassembled WGS sequence"/>
</dbReference>
<evidence type="ECO:0000313" key="6">
    <source>
        <dbReference type="Proteomes" id="UP000192578"/>
    </source>
</evidence>
<feature type="compositionally biased region" description="Basic residues" evidence="3">
    <location>
        <begin position="1"/>
        <end position="16"/>
    </location>
</feature>
<feature type="domain" description="Chromo" evidence="4">
    <location>
        <begin position="42"/>
        <end position="101"/>
    </location>
</feature>
<dbReference type="CDD" id="cd00024">
    <property type="entry name" value="CD_CSD"/>
    <property type="match status" value="2"/>
</dbReference>
<feature type="compositionally biased region" description="Acidic residues" evidence="3">
    <location>
        <begin position="28"/>
        <end position="42"/>
    </location>
</feature>
<keyword evidence="6" id="KW-1185">Reference proteome</keyword>
<protein>
    <recommendedName>
        <fullName evidence="4">Chromo domain-containing protein</fullName>
    </recommendedName>
</protein>
<dbReference type="Pfam" id="PF00385">
    <property type="entry name" value="Chromo"/>
    <property type="match status" value="2"/>
</dbReference>
<dbReference type="OrthoDB" id="1918685at2759"/>
<feature type="compositionally biased region" description="Low complexity" evidence="3">
    <location>
        <begin position="395"/>
        <end position="412"/>
    </location>
</feature>
<evidence type="ECO:0000259" key="4">
    <source>
        <dbReference type="PROSITE" id="PS50013"/>
    </source>
</evidence>
<proteinExistence type="predicted"/>